<dbReference type="AlphaFoldDB" id="H3KGN4"/>
<accession>H3KGN4</accession>
<organism evidence="1 2">
    <name type="scientific">Sutterella parvirubra YIT 11816</name>
    <dbReference type="NCBI Taxonomy" id="762967"/>
    <lineage>
        <taxon>Bacteria</taxon>
        <taxon>Pseudomonadati</taxon>
        <taxon>Pseudomonadota</taxon>
        <taxon>Betaproteobacteria</taxon>
        <taxon>Burkholderiales</taxon>
        <taxon>Sutterellaceae</taxon>
        <taxon>Sutterella</taxon>
    </lineage>
</organism>
<comment type="caution">
    <text evidence="1">The sequence shown here is derived from an EMBL/GenBank/DDBJ whole genome shotgun (WGS) entry which is preliminary data.</text>
</comment>
<proteinExistence type="predicted"/>
<name>H3KGN4_9BURK</name>
<sequence length="160" mass="17920">MSSTAVIRPTQQFRELFRRSLLPPQNLPARLRLPFDELRIRANRQVVIAAPDLVVPTLELVDGLLRQKAVESGVMCPPEQVERRDLVRIESCFAVFVPALEAVPVSIRTFDVRADRTPCSAGPLSLSARGAQERSLAFTNVLSGRRPPFLLQNECAWWSS</sequence>
<gene>
    <name evidence="1" type="ORF">HMPREF9440_01916</name>
</gene>
<dbReference type="Proteomes" id="UP000004956">
    <property type="component" value="Unassembled WGS sequence"/>
</dbReference>
<dbReference type="EMBL" id="AFBQ01000289">
    <property type="protein sequence ID" value="EHY30720.1"/>
    <property type="molecule type" value="Genomic_DNA"/>
</dbReference>
<protein>
    <submittedName>
        <fullName evidence="1">Uncharacterized protein</fullName>
    </submittedName>
</protein>
<dbReference type="HOGENOM" id="CLU_1651279_0_0_4"/>
<evidence type="ECO:0000313" key="1">
    <source>
        <dbReference type="EMBL" id="EHY30720.1"/>
    </source>
</evidence>
<reference evidence="1 2" key="1">
    <citation type="submission" date="2011-11" db="EMBL/GenBank/DDBJ databases">
        <authorList>
            <person name="Weinstock G."/>
            <person name="Sodergren E."/>
            <person name="Clifton S."/>
            <person name="Fulton L."/>
            <person name="Fulton B."/>
            <person name="Courtney L."/>
            <person name="Fronick C."/>
            <person name="Harrison M."/>
            <person name="Strong C."/>
            <person name="Farmer C."/>
            <person name="Delahaunty K."/>
            <person name="Markovic C."/>
            <person name="Hall O."/>
            <person name="Minx P."/>
            <person name="Tomlinson C."/>
            <person name="Mitreva M."/>
            <person name="Hou S."/>
            <person name="Chen J."/>
            <person name="Wollam A."/>
            <person name="Pepin K.H."/>
            <person name="Johnson M."/>
            <person name="Bhonagiri V."/>
            <person name="Zhang X."/>
            <person name="Suruliraj S."/>
            <person name="Warren W."/>
            <person name="Chinwalla A."/>
            <person name="Mardis E.R."/>
            <person name="Wilson R.K."/>
        </authorList>
    </citation>
    <scope>NUCLEOTIDE SEQUENCE [LARGE SCALE GENOMIC DNA]</scope>
    <source>
        <strain evidence="1 2">YIT 11816</strain>
    </source>
</reference>
<evidence type="ECO:0000313" key="2">
    <source>
        <dbReference type="Proteomes" id="UP000004956"/>
    </source>
</evidence>
<keyword evidence="2" id="KW-1185">Reference proteome</keyword>